<keyword evidence="1 4" id="KW-0732">Signal</keyword>
<feature type="domain" description="Calx-beta" evidence="5">
    <location>
        <begin position="1592"/>
        <end position="1690"/>
    </location>
</feature>
<keyword evidence="7" id="KW-1185">Reference proteome</keyword>
<feature type="domain" description="Calx-beta" evidence="5">
    <location>
        <begin position="1707"/>
        <end position="1808"/>
    </location>
</feature>
<name>A9V5Y0_MONBE</name>
<dbReference type="InterPro" id="IPR003644">
    <property type="entry name" value="Calx_beta"/>
</dbReference>
<dbReference type="GO" id="GO:0016020">
    <property type="term" value="C:membrane"/>
    <property type="evidence" value="ECO:0007669"/>
    <property type="project" value="InterPro"/>
</dbReference>
<proteinExistence type="predicted"/>
<feature type="domain" description="Calx-beta" evidence="5">
    <location>
        <begin position="494"/>
        <end position="600"/>
    </location>
</feature>
<dbReference type="GO" id="GO:0005737">
    <property type="term" value="C:cytoplasm"/>
    <property type="evidence" value="ECO:0000318"/>
    <property type="project" value="GO_Central"/>
</dbReference>
<dbReference type="EMBL" id="CH991561">
    <property type="protein sequence ID" value="EDQ87127.1"/>
    <property type="molecule type" value="Genomic_DNA"/>
</dbReference>
<evidence type="ECO:0000259" key="5">
    <source>
        <dbReference type="SMART" id="SM00237"/>
    </source>
</evidence>
<keyword evidence="2" id="KW-0677">Repeat</keyword>
<feature type="domain" description="Calx-beta" evidence="5">
    <location>
        <begin position="4544"/>
        <end position="4642"/>
    </location>
</feature>
<dbReference type="GeneID" id="5893318"/>
<dbReference type="RefSeq" id="XP_001748070.1">
    <property type="nucleotide sequence ID" value="XM_001748018.1"/>
</dbReference>
<accession>A9V5Y0</accession>
<dbReference type="Proteomes" id="UP000001357">
    <property type="component" value="Unassembled WGS sequence"/>
</dbReference>
<dbReference type="Gene3D" id="2.60.40.2030">
    <property type="match status" value="26"/>
</dbReference>
<feature type="domain" description="Calx-beta" evidence="5">
    <location>
        <begin position="3318"/>
        <end position="3416"/>
    </location>
</feature>
<evidence type="ECO:0000256" key="2">
    <source>
        <dbReference type="ARBA" id="ARBA00022737"/>
    </source>
</evidence>
<dbReference type="GO" id="GO:0010855">
    <property type="term" value="F:adenylate cyclase inhibitor activity"/>
    <property type="evidence" value="ECO:0000318"/>
    <property type="project" value="GO_Central"/>
</dbReference>
<evidence type="ECO:0000256" key="4">
    <source>
        <dbReference type="SAM" id="SignalP"/>
    </source>
</evidence>
<feature type="domain" description="Calx-beta" evidence="5">
    <location>
        <begin position="2551"/>
        <end position="2654"/>
    </location>
</feature>
<feature type="signal peptide" evidence="4">
    <location>
        <begin position="1"/>
        <end position="29"/>
    </location>
</feature>
<dbReference type="InterPro" id="IPR026919">
    <property type="entry name" value="ADGRV1"/>
</dbReference>
<feature type="domain" description="Calx-beta" evidence="5">
    <location>
        <begin position="385"/>
        <end position="481"/>
    </location>
</feature>
<dbReference type="Pfam" id="PF03160">
    <property type="entry name" value="Calx-beta"/>
    <property type="match status" value="23"/>
</dbReference>
<feature type="domain" description="Calx-beta" evidence="5">
    <location>
        <begin position="4425"/>
        <end position="4529"/>
    </location>
</feature>
<keyword evidence="3" id="KW-0106">Calcium</keyword>
<feature type="domain" description="Calx-beta" evidence="5">
    <location>
        <begin position="1350"/>
        <end position="1449"/>
    </location>
</feature>
<gene>
    <name evidence="6" type="ORF">MONBRDRAFT_27656</name>
</gene>
<dbReference type="GO" id="GO:0001965">
    <property type="term" value="F:G-protein alpha-subunit binding"/>
    <property type="evidence" value="ECO:0000318"/>
    <property type="project" value="GO_Central"/>
</dbReference>
<dbReference type="GO" id="GO:0004930">
    <property type="term" value="F:G protein-coupled receptor activity"/>
    <property type="evidence" value="ECO:0000318"/>
    <property type="project" value="GO_Central"/>
</dbReference>
<evidence type="ECO:0000256" key="3">
    <source>
        <dbReference type="ARBA" id="ARBA00022837"/>
    </source>
</evidence>
<organism evidence="6 7">
    <name type="scientific">Monosiga brevicollis</name>
    <name type="common">Choanoflagellate</name>
    <dbReference type="NCBI Taxonomy" id="81824"/>
    <lineage>
        <taxon>Eukaryota</taxon>
        <taxon>Choanoflagellata</taxon>
        <taxon>Craspedida</taxon>
        <taxon>Salpingoecidae</taxon>
        <taxon>Monosiga</taxon>
    </lineage>
</organism>
<evidence type="ECO:0000313" key="6">
    <source>
        <dbReference type="EMBL" id="EDQ87127.1"/>
    </source>
</evidence>
<dbReference type="InterPro" id="IPR038081">
    <property type="entry name" value="CalX-like_sf"/>
</dbReference>
<reference evidence="6 7" key="1">
    <citation type="journal article" date="2008" name="Nature">
        <title>The genome of the choanoflagellate Monosiga brevicollis and the origin of metazoans.</title>
        <authorList>
            <consortium name="JGI Sequencing"/>
            <person name="King N."/>
            <person name="Westbrook M.J."/>
            <person name="Young S.L."/>
            <person name="Kuo A."/>
            <person name="Abedin M."/>
            <person name="Chapman J."/>
            <person name="Fairclough S."/>
            <person name="Hellsten U."/>
            <person name="Isogai Y."/>
            <person name="Letunic I."/>
            <person name="Marr M."/>
            <person name="Pincus D."/>
            <person name="Putnam N."/>
            <person name="Rokas A."/>
            <person name="Wright K.J."/>
            <person name="Zuzow R."/>
            <person name="Dirks W."/>
            <person name="Good M."/>
            <person name="Goodstein D."/>
            <person name="Lemons D."/>
            <person name="Li W."/>
            <person name="Lyons J.B."/>
            <person name="Morris A."/>
            <person name="Nichols S."/>
            <person name="Richter D.J."/>
            <person name="Salamov A."/>
            <person name="Bork P."/>
            <person name="Lim W.A."/>
            <person name="Manning G."/>
            <person name="Miller W.T."/>
            <person name="McGinnis W."/>
            <person name="Shapiro H."/>
            <person name="Tjian R."/>
            <person name="Grigoriev I.V."/>
            <person name="Rokhsar D."/>
        </authorList>
    </citation>
    <scope>NUCLEOTIDE SEQUENCE [LARGE SCALE GENOMIC DNA]</scope>
    <source>
        <strain evidence="7">MX1 / ATCC 50154</strain>
    </source>
</reference>
<sequence>MRNPALAARLQGRLSIVLWCLSLQAALFAGPAVSSAGTTIAWDNCSAPLLVTEPSSGHHEVGLSVSRSGPGNETETVWWQVVDAPHAVNDVASTSGSVIFAPGQLMATVTLAVLADAEPEMTELLQLELLNSSLPGSSLGTACNVRSVFILPNGYSQGVLVLDPSGLYRGQESRGAAAVISVPVYRYGGATTLAGAALRVVNGSADFVFVAPTFALPAGTNSTVVSLYVRDDDLPEDEERFELRLESGVDVLIDPLLNQATALIAASDGAYGTFGFATSQTVVGSEPESVAEAAARPINLAVNRTGGVYRDIALAWSLRALSDNVNASAQFVHTSGTLVVPHGARNSTLQLWIQPDDVPETLQQFEVNLESASTGAELDVTRRHARVDILGNDDGIAIDMPEPALEESGWINLTVVRTGLLASPAVVAFSTHAGSAEPYLDYVAVSGNLTFAPNVSSQPLAIRLIDDPVLEPSEFFQLHMTVLTGEVVLITTRLNLTIAPSDGAAGVLGFVERNSLTLAEGQGVVLNVSRRIVAASSNVGAISVRWRLDRADGQAVQSSDWVQVAGELNFADGVDQARLLLQSLNDSLPELDTEYSLVLHSASPPAVLGSVARRSLLITIPANDDPFGTLVLHAGPSLQVSDSARFLTINVTRSNHSRGDIGLWARWARNGEVLAIVGPLVLPEAQAAPLQVQPALAARHRLVPADHLELTIINVTVVGVYAGSPAAIRFPPRFAEATASSFYPLIPETAVAGTIQFALMSRAVNVREIEGVDVPVQLRVERVNGTFTSVTLPFTVSGNKGEDASSDMMPTNGFLTFGPGQRMALLNLSLIGDAEPELEEILTVQLSPIQGGQAFLGSDNSSTIVVAPSDAPYGQFELSAAVPATRTLAEGEAMDLIVFRQAGAFGDVVVGLDFEPVEAAARFAVTPRQLAFEAGGATAASRQGRFALVRMDDDVPNPTEVVVVTLRINATAGPSADLGTHVGVTVTTPRADNSSGVFRFADSVLAVTTVDEAVDSNTSVALNVARDGGHFGTVLLPWVLVQCPNTDATQCAVDAFGDAVNDFAATSGVLRVEDGATAADLSLVVLHDRVPEDNELFRVTLFDASTDPEAGRVGVRRHAFILVPSNDPLLAFDTLRMEVREEIGQFAVPIVRTGNTAQNLPLNLSLPASAPLRLVDGAPFVLPSNVTRINATFAIDDNSFPEPRREVLVSLFPSMGFDYMVDPLADVVVVAVAASDGIGGSFALVNASASATQPQVLSESDTMNVTIRRSGPAFGDVMVAWQVADNCTSDVAPTSGQVLFAENQTAANISFVILADGVPELAEKCTVSLKTAIPADIQYASVNLDTTGMVFEISASDHPHGVFGVMSTVLNVTEGRLLSVPIARFYGAFGAIRVQYRLEPLQNAIIAEHFSAAEGALVFEEGEVQKDFTLLAVDDAVPELAASFLLVLEADPPAQVAENASSVQLDVAESDEPHGRFVLEPRSLNLTEGQIFNLTILREQGAYGAVSVEVSWQSCLTSVPLIPCRLQNLSVGSEDISPLTTTIHFEEGERVREITFSVLDDSEPELWQLHELRLSAEGAAVASDRATSQIAIAANDAPFGTFSLHFLQGAQAGRVAEGAFVQLVIERTSFLAGAVSVQLAVTYGTADAEDLASFPTSFDFGPTEAFKTVTVQIVDDEIPEDEEFFQIHLDALAPSGLSRLDTQHQAVNVSILPSDDPFGVFGFSNASLDLVVQEGVRVPLVIERTRGTFRTAYLGWQFRASADTVLGDFDRFSGTVIIPAGEARAEVNLSTIQDDVPELSEDFVVEIYVGNLGTGEAVTLGPDAATTITIAGNGDPYGYFQLRRETVYVDEPKSSEAPTVVQAWVDRVGGAFGEVALWLGHATSSTVDVGADVTANWTQPVVFAPNQTSAAFRVAVWPDDEPEVGERLVLIITNATLLSSALDEVHNPQPRINVLRNTSVVIRENDDARGVLQFSDNTPLIIPGTEGSVVALNVSRHAGAFGEVNISLAAVIPGACNFELCAIPGRDFDILSITATLAANQRWVLVNVSLLEDSEPELAEMAFVLLGLGAGSQARLGTRTLQQIEIAASDDPYGRFGHASTEALLVHEDADGSRQLELLVRREGGTRGTTHVDWVLRTHDQLDLPGNLAPHAGTLIFPAAGAESMVLRLNVTDDSLPSLYNNVSVQLLAVHGGGRLTPGRVNRTVTLLESDAPHGALCFEEDSIVYHPPSSERKEAGQVLLTVLRQGGLFGELQVTVRVSAPVAQTLAPWLNASQKAGVVADVFTLLSEATLDADASGSMGPSLLNTFNLESEWACPWACLEFTGCMAAVVLRNLGVCELYGNVSQATAPVVALATAQLYVLKHEGSQALASRVALPGADLVAELTVLVPADTSTVPIALTVFEDALPELSEFALVEMVDVVLLDDFVQPMAPVLCEGASVLVELGANDFPRGLLSIEADRSELTEGGAAAVVTVLRKEGWYGDQLLYLTVDEAHRDDVMVPSSVALMEGQSQVTFRVTALDDDIPELDEEIGLSVSQVDGGAILTNATTLSFKILGNDLAAGTFQWAISEAQVSEPLTAEAITQLDVPILRTGLQAGMVEVDWMLDMMMSARTILPTSGTVSFGAEQTVAYVRLELHNDLVAQLAEQVSIRLQNLSTSAATLSAVGTEASIHVASDQNVYGSFAFADASTVVEEVIGPLPFAIQRSGGLFGRVLVLVSAIGGTATPNVDFVAEQFEIYFEEGQRVEFVNVTLINDDIPELAEDFSLVIDQVTLVDETYPPSNTTPAASATPLGITIDVNDDANGVFGFVSAGLVETTEGAVVSLQVSRSAGTFGTTNIPVTLSVAGQENPATLASDVQLHTTSHSPLFFFATSITFSEGAVLMTINLTILDDQIPEFAETFVIQLGPPSHGVLGTRAQVLVRIAESGYPRGLLHFENTANQTITEDETRNSSLPIAISRAPGRLTNVLVVCEVERLEANGELSSASDVTISPPSLVLRENEVLGEFVVTVWADQIPEVATYYRLSLRSADAPVAAEGSHIWVLVPSNDDAHGIFHLSASEVILNETGIPASWVITRAGILDQAQLVRLGDNMNSLIIEALPTRGATSVSICGRRMLWTDARQNIAQMTTIGGLVLHNFSTDGTPTWLCAGSLAALVDRGDTRMIVLETGAVAGALGTPVDHVFVFNQSIFVLSSSEVDGLRVGKLSESFQVEWLMGRLCAELIHPTVSHLVTRPSEILLQCHGIASLHRVWLADNRTDIPLTGGTIRFAPDQATATITLPIVDDDTPELAEAFNISLRAASGGARVATSNASTEFEVAASDAWAGAFSLVASDLERIVAEEDSGPSLVVYHVFREQGALVEAVVTWHVEPANTSDFAQTQGQLVFPRGVAEATFVLTVLSDEMPEGAEHFRISISVLTPLLGAEVRQGTGQLTVAGNDGAYGTVDYILQSHHQDQTLREGDEVQVLLLRSGPLDRILVARMVAVALNGSAFDSATDLDCGLVDGVVVLPASVANVSVTCTVTADGIPEETEAFALAVTEVDVANRLAWDDPTSPRLAPTAAALHFRIAANDNASGVLAFDVGLAAVLNVSEAYNETTFLRLPVHRTAGAFGHIAVPFTFSNVSTSVLYAQSPSPLSFADGERTRDIILAVPADHLPEAAALVHVHLGQPTGGFADSPPLLAADPRTIERTIHVAESDAYRGAFRLSLDHESTAVRGGQSLNLTIHRDAGTFGMLTLQLTTVPLSVYPWTLTQGSGLSPERLNVTFVDGQSMQEVQFHVHDDGLPEVDECYALVLSVADAAGIPVGWSFNLSHSRVEVCVAPSDDANGVFGFETTHIDVVEPSLGTVPVLLNVTRRGGAFGSVSLGWHVYLCDASSDADQTTGCARSQATREDLGTDTELSGQLSFAENETSHLIELTIRADARVEGAERFTVELTLRSSVVEGGLAFSRTNATVLIAASNFGNGIVTVSPASASVVVAEGTARVLGLRRSAGFGRVVCALELTAMDTESESLNASRFLFTPSQLVLEDGQLEASTTLLVADDDVPELESTWVFATRVVAGGAVLGRSSHINVTIPANDDPYGVFNLTSAVLSTVHIRERRRLLSGTIQRLAGLSGAVDVKVQFTLESTLPDAAARAADWTNCSTCWISFEEGRASLSFANLVLPLARLYRGDRLHVQLRPVRRANGAALPVLGTGVILTATALDSNLGLQVGFETAATREGETTRLRVDRLGVVGGLQAQLASAAIPRELSVPSLLVTLANNVDVVVVDVAVLADGVPELNESVSVELSDIVATGDDLVVFSSSAAITILANDNPGGRFGFSQTVLSAAEGKQVELTIVREDGALLDMVADLVWPAELLSQLLDTGIPSRMALAFPSGEDRVTIAFTVAADGVPEEAASFDLILALNQSSDLAVVNADLGSCRVDVPASDDPYGRVGFSSPELTVSEDDGQRALVIRRSGGLLRDVGISVVVVAFDGSNPDSGSGQPDFQIVPQHVEFAAGQREAAVLLVLRPDDEPEDAEMLTLELTSAENGVNINASAATMQVTIAANDRAYGEFTIFGADGTCDEGGTAAFEVRRAGGLFGTVVLDWSVVAQSARQSDLAPSSGNLTFGSGQATATLQLLCVDDLEPEVDERFAVQITVSMTGAPGTIALSGGRANGLIRANDVPAGRLAFACLDRLRLADTRFNNTLTLTVERIGGALLPIEASVRVSTAGAVAAERVAPLPPSLTLGVGVTSASLRVHIQTGTAGQVTIKLGSDAIATILLYPDEAARGALQDLAGSYCAASEGGGLGDDDAQALPQPSHALRTVELEGYATALSLLVAQVAEASATELAVVHAEVARIVDVVLAARLVSSASTAGIIAALESYTRARLARLNATACGTSTAEECQQPMPWRLMAAPADMWVHLFLTVPLFSQRLTLCS</sequence>
<evidence type="ECO:0000313" key="7">
    <source>
        <dbReference type="Proteomes" id="UP000001357"/>
    </source>
</evidence>
<feature type="chain" id="PRO_5002742829" description="Calx-beta domain-containing protein" evidence="4">
    <location>
        <begin position="30"/>
        <end position="4925"/>
    </location>
</feature>
<dbReference type="InParanoid" id="A9V5Y0"/>
<dbReference type="KEGG" id="mbr:MONBRDRAFT_27656"/>
<dbReference type="SUPFAM" id="SSF141072">
    <property type="entry name" value="CalX-like"/>
    <property type="match status" value="34"/>
</dbReference>
<evidence type="ECO:0000256" key="1">
    <source>
        <dbReference type="ARBA" id="ARBA00022729"/>
    </source>
</evidence>
<dbReference type="PANTHER" id="PTHR46682">
    <property type="entry name" value="ADHESION G-PROTEIN COUPLED RECEPTOR V1"/>
    <property type="match status" value="1"/>
</dbReference>
<feature type="domain" description="Calx-beta" evidence="5">
    <location>
        <begin position="2671"/>
        <end position="2770"/>
    </location>
</feature>
<dbReference type="eggNOG" id="KOG1306">
    <property type="taxonomic scope" value="Eukaryota"/>
</dbReference>
<dbReference type="OMA" id="RYTAFEV"/>
<dbReference type="PANTHER" id="PTHR46682:SF1">
    <property type="entry name" value="ADHESION G-PROTEIN COUPLED RECEPTOR V1"/>
    <property type="match status" value="1"/>
</dbReference>
<dbReference type="GO" id="GO:0071277">
    <property type="term" value="P:cellular response to calcium ion"/>
    <property type="evidence" value="ECO:0000318"/>
    <property type="project" value="GO_Central"/>
</dbReference>
<dbReference type="FunCoup" id="A9V5Y0">
    <property type="interactions" value="111"/>
</dbReference>
<protein>
    <recommendedName>
        <fullName evidence="5">Calx-beta domain-containing protein</fullName>
    </recommendedName>
</protein>
<dbReference type="SMART" id="SM00237">
    <property type="entry name" value="Calx_beta"/>
    <property type="match status" value="10"/>
</dbReference>